<organism evidence="9 10">
    <name type="scientific">Podospora bellae-mahoneyi</name>
    <dbReference type="NCBI Taxonomy" id="2093777"/>
    <lineage>
        <taxon>Eukaryota</taxon>
        <taxon>Fungi</taxon>
        <taxon>Dikarya</taxon>
        <taxon>Ascomycota</taxon>
        <taxon>Pezizomycotina</taxon>
        <taxon>Sordariomycetes</taxon>
        <taxon>Sordariomycetidae</taxon>
        <taxon>Sordariales</taxon>
        <taxon>Podosporaceae</taxon>
        <taxon>Podospora</taxon>
    </lineage>
</organism>
<name>A0ABR0F5H6_9PEZI</name>
<keyword evidence="5" id="KW-0804">Transcription</keyword>
<comment type="subcellular location">
    <subcellularLocation>
        <location evidence="1">Nucleus</location>
    </subcellularLocation>
</comment>
<dbReference type="InterPro" id="IPR036864">
    <property type="entry name" value="Zn2-C6_fun-type_DNA-bd_sf"/>
</dbReference>
<dbReference type="RefSeq" id="XP_062727787.1">
    <property type="nucleotide sequence ID" value="XM_062882003.1"/>
</dbReference>
<dbReference type="PANTHER" id="PTHR47540:SF6">
    <property type="entry name" value="ZN(II)2CYS6 TRANSCRIPTION FACTOR (EUROFUNG)"/>
    <property type="match status" value="1"/>
</dbReference>
<dbReference type="CDD" id="cd00067">
    <property type="entry name" value="GAL4"/>
    <property type="match status" value="1"/>
</dbReference>
<dbReference type="SUPFAM" id="SSF57701">
    <property type="entry name" value="Zn2/Cys6 DNA-binding domain"/>
    <property type="match status" value="1"/>
</dbReference>
<keyword evidence="3" id="KW-0805">Transcription regulation</keyword>
<feature type="domain" description="Zn(2)-C6 fungal-type" evidence="8">
    <location>
        <begin position="18"/>
        <end position="47"/>
    </location>
</feature>
<evidence type="ECO:0000256" key="3">
    <source>
        <dbReference type="ARBA" id="ARBA00023015"/>
    </source>
</evidence>
<keyword evidence="4" id="KW-0238">DNA-binding</keyword>
<reference evidence="9 10" key="1">
    <citation type="journal article" date="2023" name="bioRxiv">
        <title>High-quality genome assemblies of four members of thePodospora anserinaspecies complex.</title>
        <authorList>
            <person name="Ament-Velasquez S.L."/>
            <person name="Vogan A.A."/>
            <person name="Wallerman O."/>
            <person name="Hartmann F."/>
            <person name="Gautier V."/>
            <person name="Silar P."/>
            <person name="Giraud T."/>
            <person name="Johannesson H."/>
        </authorList>
    </citation>
    <scope>NUCLEOTIDE SEQUENCE [LARGE SCALE GENOMIC DNA]</scope>
    <source>
        <strain evidence="9 10">CBS 112042</strain>
    </source>
</reference>
<dbReference type="Proteomes" id="UP001322138">
    <property type="component" value="Unassembled WGS sequence"/>
</dbReference>
<keyword evidence="10" id="KW-1185">Reference proteome</keyword>
<dbReference type="CDD" id="cd12148">
    <property type="entry name" value="fungal_TF_MHR"/>
    <property type="match status" value="1"/>
</dbReference>
<dbReference type="InterPro" id="IPR001138">
    <property type="entry name" value="Zn2Cys6_DnaBD"/>
</dbReference>
<dbReference type="SMART" id="SM00906">
    <property type="entry name" value="Fungal_trans"/>
    <property type="match status" value="1"/>
</dbReference>
<proteinExistence type="predicted"/>
<dbReference type="Pfam" id="PF04082">
    <property type="entry name" value="Fungal_trans"/>
    <property type="match status" value="1"/>
</dbReference>
<keyword evidence="2" id="KW-0479">Metal-binding</keyword>
<evidence type="ECO:0000256" key="2">
    <source>
        <dbReference type="ARBA" id="ARBA00022723"/>
    </source>
</evidence>
<dbReference type="InterPro" id="IPR007219">
    <property type="entry name" value="XnlR_reg_dom"/>
</dbReference>
<dbReference type="InterPro" id="IPR051711">
    <property type="entry name" value="Stress_Response_Reg"/>
</dbReference>
<comment type="caution">
    <text evidence="9">The sequence shown here is derived from an EMBL/GenBank/DDBJ whole genome shotgun (WGS) entry which is preliminary data.</text>
</comment>
<evidence type="ECO:0000256" key="4">
    <source>
        <dbReference type="ARBA" id="ARBA00023125"/>
    </source>
</evidence>
<accession>A0ABR0F5H6</accession>
<feature type="compositionally biased region" description="Polar residues" evidence="7">
    <location>
        <begin position="86"/>
        <end position="97"/>
    </location>
</feature>
<feature type="region of interest" description="Disordered" evidence="7">
    <location>
        <begin position="78"/>
        <end position="120"/>
    </location>
</feature>
<dbReference type="PROSITE" id="PS00463">
    <property type="entry name" value="ZN2_CY6_FUNGAL_1"/>
    <property type="match status" value="1"/>
</dbReference>
<dbReference type="PROSITE" id="PS50048">
    <property type="entry name" value="ZN2_CY6_FUNGAL_2"/>
    <property type="match status" value="1"/>
</dbReference>
<dbReference type="Pfam" id="PF00172">
    <property type="entry name" value="Zn_clus"/>
    <property type="match status" value="1"/>
</dbReference>
<dbReference type="SMART" id="SM00066">
    <property type="entry name" value="GAL4"/>
    <property type="match status" value="1"/>
</dbReference>
<keyword evidence="6" id="KW-0539">Nucleus</keyword>
<evidence type="ECO:0000313" key="10">
    <source>
        <dbReference type="Proteomes" id="UP001322138"/>
    </source>
</evidence>
<evidence type="ECO:0000256" key="6">
    <source>
        <dbReference type="ARBA" id="ARBA00023242"/>
    </source>
</evidence>
<evidence type="ECO:0000313" key="9">
    <source>
        <dbReference type="EMBL" id="KAK4638811.1"/>
    </source>
</evidence>
<sequence>MGDRENDGTLAPKIKSTACHRCHSRKVKCSGEQPCTNCKKSELECIYPNRNRRVRVDERYIKQLEGENKRLRAQLAHRAEVPPSGGESSVSTPSAAQEEQGPSRDRGSTGPFAVPDSTTALHGSTDAQPWFLDIDLPQTPKPINEAADTAFATRFRQALSDPSDLQFSHVPHNEYAGDDTIMSLAETPWPWPKPSRARLIMNVALMHASRCLYIVRPGEVLRALENSLTDPNWRDPIMAGKLRALFALGELCSSRFVPPGQVFPGLGHFAQASKVLSYLGEHPTMDFIEIRLILSVYSFTLNRIYASYTFAGSAVRMAVLLGLHLNIPPTQLPDPVLREHRVRVWWTAYILDRSWAATLGCLPSIQDEDIRVDMPSNKLVEKDAPTNGDFSDAGYYIAYAKLATISVKVVQSIYGGKDQPADLFTKVQQRLKELKAWVEELPPALHMVTTSTTTSSYPNYDMLSLHLKLNAVSVSLSSTVEVPYLDRPRVLQTIIVATRPILLYGLRLHASSSPPKPIPASAKTLIDTCIRCARHSYRILSESWVNGAFPALYHDLTQSLFSALTVLAVSSLLDHEDSASDRECFEDAAQLMSQLKDSGNFPAREYYRHVKLMMETIKKTEEKNSRADMAGPSNDVNAYMGHGAPGHFGVPHVEDRDQMPDMGGLEVTAEVALAEPSLEEFLMQPAIGMQFLEDPSSSDLLFQQGGGIYWPEFHF</sequence>
<dbReference type="GeneID" id="87901485"/>
<gene>
    <name evidence="9" type="ORF">QC761_704280</name>
</gene>
<evidence type="ECO:0000256" key="1">
    <source>
        <dbReference type="ARBA" id="ARBA00004123"/>
    </source>
</evidence>
<dbReference type="PANTHER" id="PTHR47540">
    <property type="entry name" value="THIAMINE REPRESSIBLE GENES REGULATORY PROTEIN THI5"/>
    <property type="match status" value="1"/>
</dbReference>
<evidence type="ECO:0000256" key="7">
    <source>
        <dbReference type="SAM" id="MobiDB-lite"/>
    </source>
</evidence>
<evidence type="ECO:0000259" key="8">
    <source>
        <dbReference type="PROSITE" id="PS50048"/>
    </source>
</evidence>
<dbReference type="EMBL" id="JAFFGZ010000009">
    <property type="protein sequence ID" value="KAK4638811.1"/>
    <property type="molecule type" value="Genomic_DNA"/>
</dbReference>
<dbReference type="Gene3D" id="4.10.240.10">
    <property type="entry name" value="Zn(2)-C6 fungal-type DNA-binding domain"/>
    <property type="match status" value="1"/>
</dbReference>
<protein>
    <recommendedName>
        <fullName evidence="8">Zn(2)-C6 fungal-type domain-containing protein</fullName>
    </recommendedName>
</protein>
<evidence type="ECO:0000256" key="5">
    <source>
        <dbReference type="ARBA" id="ARBA00023163"/>
    </source>
</evidence>